<keyword evidence="3" id="KW-1185">Reference proteome</keyword>
<keyword evidence="1" id="KW-1133">Transmembrane helix</keyword>
<organism evidence="2 3">
    <name type="scientific">Corallococcus terminator</name>
    <dbReference type="NCBI Taxonomy" id="2316733"/>
    <lineage>
        <taxon>Bacteria</taxon>
        <taxon>Pseudomonadati</taxon>
        <taxon>Myxococcota</taxon>
        <taxon>Myxococcia</taxon>
        <taxon>Myxococcales</taxon>
        <taxon>Cystobacterineae</taxon>
        <taxon>Myxococcaceae</taxon>
        <taxon>Corallococcus</taxon>
    </lineage>
</organism>
<proteinExistence type="predicted"/>
<evidence type="ECO:0000313" key="2">
    <source>
        <dbReference type="EMBL" id="RKG63059.1"/>
    </source>
</evidence>
<evidence type="ECO:0000313" key="3">
    <source>
        <dbReference type="Proteomes" id="UP000268094"/>
    </source>
</evidence>
<name>A0A3A8GWF4_9BACT</name>
<reference evidence="3" key="1">
    <citation type="submission" date="2018-09" db="EMBL/GenBank/DDBJ databases">
        <authorList>
            <person name="Livingstone P.G."/>
            <person name="Whitworth D.E."/>
        </authorList>
    </citation>
    <scope>NUCLEOTIDE SEQUENCE [LARGE SCALE GENOMIC DNA]</scope>
    <source>
        <strain evidence="3">CA054A</strain>
    </source>
</reference>
<evidence type="ECO:0000256" key="1">
    <source>
        <dbReference type="SAM" id="Phobius"/>
    </source>
</evidence>
<feature type="transmembrane region" description="Helical" evidence="1">
    <location>
        <begin position="20"/>
        <end position="41"/>
    </location>
</feature>
<gene>
    <name evidence="2" type="ORF">D7V88_42500</name>
</gene>
<accession>A0A3A8GWF4</accession>
<protein>
    <submittedName>
        <fullName evidence="2">Cytochrome aa3 quinol oxidase subunit III</fullName>
    </submittedName>
</protein>
<dbReference type="GO" id="GO:0016020">
    <property type="term" value="C:membrane"/>
    <property type="evidence" value="ECO:0007669"/>
    <property type="project" value="InterPro"/>
</dbReference>
<dbReference type="AlphaFoldDB" id="A0A3A8GWF4"/>
<dbReference type="EMBL" id="RAVZ01000857">
    <property type="protein sequence ID" value="RKG63059.1"/>
    <property type="molecule type" value="Genomic_DNA"/>
</dbReference>
<feature type="non-terminal residue" evidence="2">
    <location>
        <position position="42"/>
    </location>
</feature>
<dbReference type="InterPro" id="IPR035973">
    <property type="entry name" value="Cyt_c_oxidase_su3-like_sf"/>
</dbReference>
<dbReference type="Proteomes" id="UP000268094">
    <property type="component" value="Unassembled WGS sequence"/>
</dbReference>
<keyword evidence="1" id="KW-0472">Membrane</keyword>
<sequence length="42" mass="4760">MSHDTNTIDSRTHEGELNKLGFWIFITAEFALFGTLFATLLT</sequence>
<dbReference type="GO" id="GO:0009055">
    <property type="term" value="F:electron transfer activity"/>
    <property type="evidence" value="ECO:0007669"/>
    <property type="project" value="InterPro"/>
</dbReference>
<keyword evidence="1" id="KW-0812">Transmembrane</keyword>
<dbReference type="SUPFAM" id="SSF81452">
    <property type="entry name" value="Cytochrome c oxidase subunit III-like"/>
    <property type="match status" value="1"/>
</dbReference>
<comment type="caution">
    <text evidence="2">The sequence shown here is derived from an EMBL/GenBank/DDBJ whole genome shotgun (WGS) entry which is preliminary data.</text>
</comment>